<sequence length="126" mass="14722">MSEYKTEKERMLAEKSWWLARLGESIYHQFRMGQLYSEELKEYAGEINKLDQQIHQLKTRNGMSHKHCTCGHQVEEQDTYCERCGQKLDILNVDYEDQACSHCNSKLQVGANFCHVCGMRNEGELA</sequence>
<feature type="domain" description="DZANK-type" evidence="1">
    <location>
        <begin position="69"/>
        <end position="118"/>
    </location>
</feature>
<dbReference type="Proteomes" id="UP001500740">
    <property type="component" value="Unassembled WGS sequence"/>
</dbReference>
<dbReference type="EMBL" id="BAAACZ010000005">
    <property type="protein sequence ID" value="GAA0454610.1"/>
    <property type="molecule type" value="Genomic_DNA"/>
</dbReference>
<comment type="caution">
    <text evidence="2">The sequence shown here is derived from an EMBL/GenBank/DDBJ whole genome shotgun (WGS) entry which is preliminary data.</text>
</comment>
<name>A0ABN0ZPC8_9BACI</name>
<dbReference type="Pfam" id="PF12773">
    <property type="entry name" value="DZR"/>
    <property type="match status" value="1"/>
</dbReference>
<dbReference type="RefSeq" id="WP_343781801.1">
    <property type="nucleotide sequence ID" value="NZ_BAAACZ010000005.1"/>
</dbReference>
<reference evidence="2 3" key="1">
    <citation type="journal article" date="2019" name="Int. J. Syst. Evol. Microbiol.">
        <title>The Global Catalogue of Microorganisms (GCM) 10K type strain sequencing project: providing services to taxonomists for standard genome sequencing and annotation.</title>
        <authorList>
            <consortium name="The Broad Institute Genomics Platform"/>
            <consortium name="The Broad Institute Genome Sequencing Center for Infectious Disease"/>
            <person name="Wu L."/>
            <person name="Ma J."/>
        </authorList>
    </citation>
    <scope>NUCLEOTIDE SEQUENCE [LARGE SCALE GENOMIC DNA]</scope>
    <source>
        <strain evidence="2 3">JCM 14193</strain>
    </source>
</reference>
<evidence type="ECO:0000313" key="3">
    <source>
        <dbReference type="Proteomes" id="UP001500740"/>
    </source>
</evidence>
<evidence type="ECO:0000313" key="2">
    <source>
        <dbReference type="EMBL" id="GAA0454610.1"/>
    </source>
</evidence>
<accession>A0ABN0ZPC8</accession>
<gene>
    <name evidence="2" type="ORF">GCM10008935_06860</name>
</gene>
<organism evidence="2 3">
    <name type="scientific">Alkalibacillus silvisoli</name>
    <dbReference type="NCBI Taxonomy" id="392823"/>
    <lineage>
        <taxon>Bacteria</taxon>
        <taxon>Bacillati</taxon>
        <taxon>Bacillota</taxon>
        <taxon>Bacilli</taxon>
        <taxon>Bacillales</taxon>
        <taxon>Bacillaceae</taxon>
        <taxon>Alkalibacillus</taxon>
    </lineage>
</organism>
<protein>
    <recommendedName>
        <fullName evidence="1">DZANK-type domain-containing protein</fullName>
    </recommendedName>
</protein>
<proteinExistence type="predicted"/>
<keyword evidence="3" id="KW-1185">Reference proteome</keyword>
<evidence type="ECO:0000259" key="1">
    <source>
        <dbReference type="Pfam" id="PF12773"/>
    </source>
</evidence>
<dbReference type="InterPro" id="IPR025874">
    <property type="entry name" value="DZR"/>
</dbReference>